<evidence type="ECO:0000256" key="15">
    <source>
        <dbReference type="ARBA" id="ARBA00032025"/>
    </source>
</evidence>
<organism evidence="20 21">
    <name type="scientific">Patella caerulea</name>
    <name type="common">Rayed Mediterranean limpet</name>
    <dbReference type="NCBI Taxonomy" id="87958"/>
    <lineage>
        <taxon>Eukaryota</taxon>
        <taxon>Metazoa</taxon>
        <taxon>Spiralia</taxon>
        <taxon>Lophotrochozoa</taxon>
        <taxon>Mollusca</taxon>
        <taxon>Gastropoda</taxon>
        <taxon>Patellogastropoda</taxon>
        <taxon>Patelloidea</taxon>
        <taxon>Patellidae</taxon>
        <taxon>Patella</taxon>
    </lineage>
</organism>
<keyword evidence="10" id="KW-0256">Endoplasmic reticulum</keyword>
<dbReference type="Proteomes" id="UP001347796">
    <property type="component" value="Unassembled WGS sequence"/>
</dbReference>
<comment type="subcellular location">
    <subcellularLocation>
        <location evidence="2">Cell projection</location>
        <location evidence="2">Growth cone membrane</location>
        <topology evidence="2">Multi-pass membrane protein</topology>
    </subcellularLocation>
    <subcellularLocation>
        <location evidence="3">Endoplasmic reticulum membrane</location>
        <topology evidence="3">Multi-pass membrane protein</topology>
    </subcellularLocation>
    <subcellularLocation>
        <location evidence="1">Recycling endosome membrane</location>
        <topology evidence="1">Multi-pass membrane protein</topology>
    </subcellularLocation>
</comment>
<dbReference type="Gene3D" id="3.30.40.10">
    <property type="entry name" value="Zinc/RING finger domain, C3HC4 (zinc finger)"/>
    <property type="match status" value="1"/>
</dbReference>
<dbReference type="InterPro" id="IPR013083">
    <property type="entry name" value="Znf_RING/FYVE/PHD"/>
</dbReference>
<evidence type="ECO:0000313" key="20">
    <source>
        <dbReference type="EMBL" id="KAK6178059.1"/>
    </source>
</evidence>
<evidence type="ECO:0000256" key="11">
    <source>
        <dbReference type="ARBA" id="ARBA00022833"/>
    </source>
</evidence>
<evidence type="ECO:0000256" key="12">
    <source>
        <dbReference type="ARBA" id="ARBA00022989"/>
    </source>
</evidence>
<accession>A0AAN8JLW7</accession>
<evidence type="ECO:0000256" key="7">
    <source>
        <dbReference type="ARBA" id="ARBA00022723"/>
    </source>
</evidence>
<evidence type="ECO:0000256" key="9">
    <source>
        <dbReference type="ARBA" id="ARBA00022771"/>
    </source>
</evidence>
<dbReference type="EMBL" id="JAZGQO010000009">
    <property type="protein sequence ID" value="KAK6178059.1"/>
    <property type="molecule type" value="Genomic_DNA"/>
</dbReference>
<feature type="region of interest" description="Disordered" evidence="17">
    <location>
        <begin position="227"/>
        <end position="260"/>
    </location>
</feature>
<keyword evidence="21" id="KW-1185">Reference proteome</keyword>
<evidence type="ECO:0000256" key="13">
    <source>
        <dbReference type="ARBA" id="ARBA00023136"/>
    </source>
</evidence>
<evidence type="ECO:0000256" key="3">
    <source>
        <dbReference type="ARBA" id="ARBA00004477"/>
    </source>
</evidence>
<keyword evidence="5" id="KW-1003">Cell membrane</keyword>
<dbReference type="InterPro" id="IPR017455">
    <property type="entry name" value="Znf_FYVE-rel"/>
</dbReference>
<dbReference type="SUPFAM" id="SSF57903">
    <property type="entry name" value="FYVE/PHD zinc finger"/>
    <property type="match status" value="1"/>
</dbReference>
<feature type="transmembrane region" description="Helical" evidence="18">
    <location>
        <begin position="153"/>
        <end position="172"/>
    </location>
</feature>
<dbReference type="InterPro" id="IPR011011">
    <property type="entry name" value="Znf_FYVE_PHD"/>
</dbReference>
<dbReference type="GO" id="GO:0055038">
    <property type="term" value="C:recycling endosome membrane"/>
    <property type="evidence" value="ECO:0007669"/>
    <property type="project" value="UniProtKB-SubCell"/>
</dbReference>
<dbReference type="GO" id="GO:0008270">
    <property type="term" value="F:zinc ion binding"/>
    <property type="evidence" value="ECO:0007669"/>
    <property type="project" value="UniProtKB-KW"/>
</dbReference>
<feature type="compositionally biased region" description="Basic and acidic residues" evidence="17">
    <location>
        <begin position="227"/>
        <end position="239"/>
    </location>
</feature>
<comment type="caution">
    <text evidence="20">The sequence shown here is derived from an EMBL/GenBank/DDBJ whole genome shotgun (WGS) entry which is preliminary data.</text>
</comment>
<evidence type="ECO:0000259" key="19">
    <source>
        <dbReference type="PROSITE" id="PS50178"/>
    </source>
</evidence>
<keyword evidence="13 18" id="KW-0472">Membrane</keyword>
<keyword evidence="12 18" id="KW-1133">Transmembrane helix</keyword>
<dbReference type="AlphaFoldDB" id="A0AAN8JLW7"/>
<dbReference type="Pfam" id="PF01363">
    <property type="entry name" value="FYVE"/>
    <property type="match status" value="1"/>
</dbReference>
<gene>
    <name evidence="20" type="ORF">SNE40_012895</name>
</gene>
<feature type="transmembrane region" description="Helical" evidence="18">
    <location>
        <begin position="47"/>
        <end position="66"/>
    </location>
</feature>
<dbReference type="GO" id="GO:0016192">
    <property type="term" value="P:vesicle-mediated transport"/>
    <property type="evidence" value="ECO:0007669"/>
    <property type="project" value="InterPro"/>
</dbReference>
<dbReference type="PANTHER" id="PTHR14543">
    <property type="entry name" value="PROTRUDIN"/>
    <property type="match status" value="1"/>
</dbReference>
<dbReference type="GO" id="GO:0032584">
    <property type="term" value="C:growth cone membrane"/>
    <property type="evidence" value="ECO:0007669"/>
    <property type="project" value="UniProtKB-SubCell"/>
</dbReference>
<evidence type="ECO:0000256" key="2">
    <source>
        <dbReference type="ARBA" id="ARBA00004460"/>
    </source>
</evidence>
<dbReference type="PROSITE" id="PS50178">
    <property type="entry name" value="ZF_FYVE"/>
    <property type="match status" value="1"/>
</dbReference>
<evidence type="ECO:0000256" key="16">
    <source>
        <dbReference type="PROSITE-ProRule" id="PRU00091"/>
    </source>
</evidence>
<evidence type="ECO:0000256" key="14">
    <source>
        <dbReference type="ARBA" id="ARBA00023273"/>
    </source>
</evidence>
<keyword evidence="14" id="KW-0966">Cell projection</keyword>
<dbReference type="GO" id="GO:0071787">
    <property type="term" value="P:endoplasmic reticulum tubular network formation"/>
    <property type="evidence" value="ECO:0007669"/>
    <property type="project" value="InterPro"/>
</dbReference>
<feature type="domain" description="FYVE-type" evidence="19">
    <location>
        <begin position="279"/>
        <end position="346"/>
    </location>
</feature>
<dbReference type="InterPro" id="IPR042405">
    <property type="entry name" value="Protrudin"/>
</dbReference>
<dbReference type="SMART" id="SM00064">
    <property type="entry name" value="FYVE"/>
    <property type="match status" value="1"/>
</dbReference>
<evidence type="ECO:0000256" key="4">
    <source>
        <dbReference type="ARBA" id="ARBA00015523"/>
    </source>
</evidence>
<reference evidence="20 21" key="1">
    <citation type="submission" date="2024-01" db="EMBL/GenBank/DDBJ databases">
        <title>The genome of the rayed Mediterranean limpet Patella caerulea (Linnaeus, 1758).</title>
        <authorList>
            <person name="Anh-Thu Weber A."/>
            <person name="Halstead-Nussloch G."/>
        </authorList>
    </citation>
    <scope>NUCLEOTIDE SEQUENCE [LARGE SCALE GENOMIC DNA]</scope>
    <source>
        <strain evidence="20">AATW-2023a</strain>
        <tissue evidence="20">Whole specimen</tissue>
    </source>
</reference>
<evidence type="ECO:0000313" key="21">
    <source>
        <dbReference type="Proteomes" id="UP001347796"/>
    </source>
</evidence>
<evidence type="ECO:0000256" key="10">
    <source>
        <dbReference type="ARBA" id="ARBA00022824"/>
    </source>
</evidence>
<evidence type="ECO:0000256" key="1">
    <source>
        <dbReference type="ARBA" id="ARBA00004195"/>
    </source>
</evidence>
<keyword evidence="7" id="KW-0479">Metal-binding</keyword>
<dbReference type="InterPro" id="IPR000306">
    <property type="entry name" value="Znf_FYVE"/>
</dbReference>
<dbReference type="GO" id="GO:0072659">
    <property type="term" value="P:protein localization to plasma membrane"/>
    <property type="evidence" value="ECO:0007669"/>
    <property type="project" value="InterPro"/>
</dbReference>
<evidence type="ECO:0000256" key="6">
    <source>
        <dbReference type="ARBA" id="ARBA00022692"/>
    </source>
</evidence>
<proteinExistence type="predicted"/>
<keyword evidence="8" id="KW-0967">Endosome</keyword>
<evidence type="ECO:0000256" key="18">
    <source>
        <dbReference type="SAM" id="Phobius"/>
    </source>
</evidence>
<name>A0AAN8JLW7_PATCE</name>
<dbReference type="CDD" id="cd15723">
    <property type="entry name" value="FYVE_protrudin"/>
    <property type="match status" value="1"/>
</dbReference>
<evidence type="ECO:0000256" key="17">
    <source>
        <dbReference type="SAM" id="MobiDB-lite"/>
    </source>
</evidence>
<dbReference type="GO" id="GO:0005789">
    <property type="term" value="C:endoplasmic reticulum membrane"/>
    <property type="evidence" value="ECO:0007669"/>
    <property type="project" value="UniProtKB-SubCell"/>
</dbReference>
<protein>
    <recommendedName>
        <fullName evidence="4">Protrudin</fullName>
    </recommendedName>
    <alternativeName>
        <fullName evidence="15">Zinc finger FYVE domain-containing protein 27</fullName>
    </alternativeName>
</protein>
<keyword evidence="11" id="KW-0862">Zinc</keyword>
<dbReference type="PANTHER" id="PTHR14543:SF1">
    <property type="entry name" value="PROTRUDIN"/>
    <property type="match status" value="1"/>
</dbReference>
<feature type="transmembrane region" description="Helical" evidence="18">
    <location>
        <begin position="72"/>
        <end position="94"/>
    </location>
</feature>
<dbReference type="GO" id="GO:0071782">
    <property type="term" value="C:endoplasmic reticulum tubular network"/>
    <property type="evidence" value="ECO:0007669"/>
    <property type="project" value="TreeGrafter"/>
</dbReference>
<keyword evidence="9 16" id="KW-0863">Zinc-finger</keyword>
<keyword evidence="6 18" id="KW-0812">Transmembrane</keyword>
<sequence>MEEEDKKGSETCVDLADFVFEVDRFSKLIEPFAFCFYFIDDIRRWRYPVVSVVLLLVLNLSCFILTKGCVFVIASLAVIIIASVSLFHVHTRILDKVLPETRRLPRVYNGQDIDTLQTVRKFRYSLIEMHDFVIKCNEYLSSFFTILKWQETIPSLIFHAEVCVFILSLVVMPTRWNFFLFFNWFFLCQQDTINYVKKQFLADEKRATTSESNGIKSDHVITKEELEESKVNGERRDSSDTEPCDGSYPESESMIPLEPQPTKPGMVARLLELKRRRQQVTAESCFGCKVSFSSFLKRRYYCRHCGKDFCNKCCNQKVPRSVFGATSPAAQTETVLVCNTCRKMLSSSKDGGGGSGDKDKVS</sequence>
<evidence type="ECO:0000256" key="5">
    <source>
        <dbReference type="ARBA" id="ARBA00022475"/>
    </source>
</evidence>
<evidence type="ECO:0000256" key="8">
    <source>
        <dbReference type="ARBA" id="ARBA00022753"/>
    </source>
</evidence>